<evidence type="ECO:0000313" key="1">
    <source>
        <dbReference type="EMBL" id="GBG94010.1"/>
    </source>
</evidence>
<dbReference type="OrthoDB" id="9801026at2"/>
<gene>
    <name evidence="1" type="ORF">LFYK43_04690</name>
</gene>
<dbReference type="EMBL" id="BFFP01000005">
    <property type="protein sequence ID" value="GBG94010.1"/>
    <property type="molecule type" value="Genomic_DNA"/>
</dbReference>
<dbReference type="InterPro" id="IPR035093">
    <property type="entry name" value="RelE/ParE_toxin_dom_sf"/>
</dbReference>
<dbReference type="Gene3D" id="3.30.2310.20">
    <property type="entry name" value="RelE-like"/>
    <property type="match status" value="1"/>
</dbReference>
<proteinExistence type="predicted"/>
<reference evidence="1 2" key="1">
    <citation type="journal article" date="2019" name="Int. J. Syst. Evol. Microbiol.">
        <title>Lactobacillus salitolerans sp. nov., a novel lactic acid bacterium isolated from spent mushroom substrates.</title>
        <authorList>
            <person name="Tohno M."/>
            <person name="Tanizawa Y."/>
            <person name="Kojima Y."/>
            <person name="Sakamoto M."/>
            <person name="Nakamura Y."/>
            <person name="Ohkuma M."/>
            <person name="Kobayashi H."/>
        </authorList>
    </citation>
    <scope>NUCLEOTIDE SEQUENCE [LARGE SCALE GENOMIC DNA]</scope>
    <source>
        <strain evidence="1 2">YK43</strain>
    </source>
</reference>
<dbReference type="Pfam" id="PF05015">
    <property type="entry name" value="HigB-like_toxin"/>
    <property type="match status" value="1"/>
</dbReference>
<accession>A0A401IR39</accession>
<sequence length="118" mass="13726">MENIKLEYKTKKIQNQCQDLKNARKKFGARIAEKLLALVNVLEAAENLQDINSLQVYHVHQLDGNRKNELALDIDGRKSQYRLIIRPLNQSDTAGDDVIRYYRGIEIISIEEVSKHYE</sequence>
<evidence type="ECO:0008006" key="3">
    <source>
        <dbReference type="Google" id="ProtNLM"/>
    </source>
</evidence>
<dbReference type="InterPro" id="IPR007711">
    <property type="entry name" value="HigB-1"/>
</dbReference>
<dbReference type="RefSeq" id="WP_158609170.1">
    <property type="nucleotide sequence ID" value="NZ_BFFP01000005.1"/>
</dbReference>
<protein>
    <recommendedName>
        <fullName evidence="3">Plasmid maintenance system killer protein</fullName>
    </recommendedName>
</protein>
<organism evidence="1 2">
    <name type="scientific">Ligilactobacillus salitolerans</name>
    <dbReference type="NCBI Taxonomy" id="1808352"/>
    <lineage>
        <taxon>Bacteria</taxon>
        <taxon>Bacillati</taxon>
        <taxon>Bacillota</taxon>
        <taxon>Bacilli</taxon>
        <taxon>Lactobacillales</taxon>
        <taxon>Lactobacillaceae</taxon>
        <taxon>Ligilactobacillus</taxon>
    </lineage>
</organism>
<dbReference type="AlphaFoldDB" id="A0A401IR39"/>
<comment type="caution">
    <text evidence="1">The sequence shown here is derived from an EMBL/GenBank/DDBJ whole genome shotgun (WGS) entry which is preliminary data.</text>
</comment>
<name>A0A401IR39_9LACO</name>
<evidence type="ECO:0000313" key="2">
    <source>
        <dbReference type="Proteomes" id="UP000286848"/>
    </source>
</evidence>
<keyword evidence="2" id="KW-1185">Reference proteome</keyword>
<dbReference type="Proteomes" id="UP000286848">
    <property type="component" value="Unassembled WGS sequence"/>
</dbReference>